<dbReference type="Pfam" id="PF03717">
    <property type="entry name" value="PBP_dimer"/>
    <property type="match status" value="1"/>
</dbReference>
<feature type="domain" description="NTF2-like N-terminal transpeptidase" evidence="7">
    <location>
        <begin position="40"/>
        <end position="153"/>
    </location>
</feature>
<dbReference type="OrthoDB" id="9766847at2"/>
<keyword evidence="9" id="KW-1185">Reference proteome</keyword>
<keyword evidence="4" id="KW-0812">Transmembrane</keyword>
<dbReference type="InterPro" id="IPR007887">
    <property type="entry name" value="MecA_N"/>
</dbReference>
<keyword evidence="3 4" id="KW-0472">Membrane</keyword>
<comment type="caution">
    <text evidence="8">The sequence shown here is derived from an EMBL/GenBank/DDBJ whole genome shotgun (WGS) entry which is preliminary data.</text>
</comment>
<dbReference type="Gene3D" id="3.40.710.10">
    <property type="entry name" value="DD-peptidase/beta-lactamase superfamily"/>
    <property type="match status" value="1"/>
</dbReference>
<dbReference type="Gene3D" id="3.90.1310.10">
    <property type="entry name" value="Penicillin-binding protein 2a (Domain 2)"/>
    <property type="match status" value="1"/>
</dbReference>
<evidence type="ECO:0000256" key="1">
    <source>
        <dbReference type="ARBA" id="ARBA00004162"/>
    </source>
</evidence>
<proteinExistence type="inferred from homology"/>
<dbReference type="Pfam" id="PF00905">
    <property type="entry name" value="Transpeptidase"/>
    <property type="match status" value="1"/>
</dbReference>
<feature type="transmembrane region" description="Helical" evidence="4">
    <location>
        <begin position="7"/>
        <end position="26"/>
    </location>
</feature>
<dbReference type="AlphaFoldDB" id="A0A1E8GQL8"/>
<dbReference type="PANTHER" id="PTHR30627">
    <property type="entry name" value="PEPTIDOGLYCAN D,D-TRANSPEPTIDASE"/>
    <property type="match status" value="1"/>
</dbReference>
<evidence type="ECO:0000259" key="6">
    <source>
        <dbReference type="Pfam" id="PF03717"/>
    </source>
</evidence>
<evidence type="ECO:0000256" key="4">
    <source>
        <dbReference type="SAM" id="Phobius"/>
    </source>
</evidence>
<dbReference type="Pfam" id="PF05223">
    <property type="entry name" value="MecA_N"/>
    <property type="match status" value="1"/>
</dbReference>
<dbReference type="GO" id="GO:0008658">
    <property type="term" value="F:penicillin binding"/>
    <property type="evidence" value="ECO:0007669"/>
    <property type="project" value="InterPro"/>
</dbReference>
<gene>
    <name evidence="8" type="ORF">BG261_01320</name>
</gene>
<dbReference type="GO" id="GO:0071555">
    <property type="term" value="P:cell wall organization"/>
    <property type="evidence" value="ECO:0007669"/>
    <property type="project" value="TreeGrafter"/>
</dbReference>
<evidence type="ECO:0000259" key="7">
    <source>
        <dbReference type="Pfam" id="PF05223"/>
    </source>
</evidence>
<evidence type="ECO:0000256" key="2">
    <source>
        <dbReference type="ARBA" id="ARBA00007171"/>
    </source>
</evidence>
<comment type="similarity">
    <text evidence="2">Belongs to the transpeptidase family.</text>
</comment>
<dbReference type="InterPro" id="IPR012338">
    <property type="entry name" value="Beta-lactam/transpept-like"/>
</dbReference>
<evidence type="ECO:0000313" key="9">
    <source>
        <dbReference type="Proteomes" id="UP000178622"/>
    </source>
</evidence>
<dbReference type="Proteomes" id="UP000178622">
    <property type="component" value="Unassembled WGS sequence"/>
</dbReference>
<feature type="domain" description="Penicillin-binding protein transpeptidase" evidence="5">
    <location>
        <begin position="356"/>
        <end position="649"/>
    </location>
</feature>
<dbReference type="GO" id="GO:0046677">
    <property type="term" value="P:response to antibiotic"/>
    <property type="evidence" value="ECO:0007669"/>
    <property type="project" value="InterPro"/>
</dbReference>
<evidence type="ECO:0000259" key="5">
    <source>
        <dbReference type="Pfam" id="PF00905"/>
    </source>
</evidence>
<dbReference type="SUPFAM" id="SSF56601">
    <property type="entry name" value="beta-lactamase/transpeptidase-like"/>
    <property type="match status" value="1"/>
</dbReference>
<reference evidence="9" key="1">
    <citation type="submission" date="2016-09" db="EMBL/GenBank/DDBJ databases">
        <title>Draft genome sequence of a novel species of the family Streptococcaceae isolated from flowers.</title>
        <authorList>
            <person name="Chuah L.-O."/>
            <person name="Yap K.-P."/>
            <person name="Thong K.L."/>
            <person name="Liong M.T."/>
            <person name="Ahmad R."/>
            <person name="Rusul G."/>
        </authorList>
    </citation>
    <scope>NUCLEOTIDE SEQUENCE [LARGE SCALE GENOMIC DNA]</scope>
    <source>
        <strain evidence="9">DF1</strain>
    </source>
</reference>
<dbReference type="PANTHER" id="PTHR30627:SF25">
    <property type="entry name" value="PENICILLIN-BINDING PROTEIN 3"/>
    <property type="match status" value="1"/>
</dbReference>
<comment type="subcellular location">
    <subcellularLocation>
        <location evidence="1">Cell membrane</location>
        <topology evidence="1">Single-pass membrane protein</topology>
    </subcellularLocation>
</comment>
<dbReference type="STRING" id="1859473.BG261_01320"/>
<accession>A0A1E8GQL8</accession>
<feature type="domain" description="Penicillin-binding protein dimerisation" evidence="6">
    <location>
        <begin position="162"/>
        <end position="322"/>
    </location>
</feature>
<dbReference type="RefSeq" id="WP_070791380.1">
    <property type="nucleotide sequence ID" value="NZ_MKIR01000001.1"/>
</dbReference>
<dbReference type="InterPro" id="IPR005311">
    <property type="entry name" value="PBP_dimer"/>
</dbReference>
<dbReference type="Gene3D" id="3.10.450.100">
    <property type="entry name" value="NTF2-like, domain 1"/>
    <property type="match status" value="1"/>
</dbReference>
<dbReference type="Gene3D" id="3.30.1390.30">
    <property type="entry name" value="Penicillin-binding protein 2a, domain 3"/>
    <property type="match status" value="1"/>
</dbReference>
<dbReference type="SUPFAM" id="SSF56519">
    <property type="entry name" value="Penicillin binding protein dimerisation domain"/>
    <property type="match status" value="1"/>
</dbReference>
<protein>
    <submittedName>
        <fullName evidence="8">Penicillin-binding protein</fullName>
    </submittedName>
</protein>
<name>A0A1E8GQL8_9LACT</name>
<dbReference type="EMBL" id="MKIR01000001">
    <property type="protein sequence ID" value="OFI50542.1"/>
    <property type="molecule type" value="Genomic_DNA"/>
</dbReference>
<dbReference type="InterPro" id="IPR036138">
    <property type="entry name" value="PBP_dimer_sf"/>
</dbReference>
<dbReference type="SUPFAM" id="SSF54427">
    <property type="entry name" value="NTF2-like"/>
    <property type="match status" value="1"/>
</dbReference>
<dbReference type="GO" id="GO:0005886">
    <property type="term" value="C:plasma membrane"/>
    <property type="evidence" value="ECO:0007669"/>
    <property type="project" value="UniProtKB-SubCell"/>
</dbReference>
<dbReference type="InterPro" id="IPR032710">
    <property type="entry name" value="NTF2-like_dom_sf"/>
</dbReference>
<organism evidence="8 9">
    <name type="scientific">Floricoccus tropicus</name>
    <dbReference type="NCBI Taxonomy" id="1859473"/>
    <lineage>
        <taxon>Bacteria</taxon>
        <taxon>Bacillati</taxon>
        <taxon>Bacillota</taxon>
        <taxon>Bacilli</taxon>
        <taxon>Lactobacillales</taxon>
        <taxon>Streptococcaceae</taxon>
        <taxon>Floricoccus</taxon>
    </lineage>
</organism>
<dbReference type="InterPro" id="IPR050515">
    <property type="entry name" value="Beta-lactam/transpept"/>
</dbReference>
<keyword evidence="4" id="KW-1133">Transmembrane helix</keyword>
<dbReference type="InterPro" id="IPR001460">
    <property type="entry name" value="PCN-bd_Tpept"/>
</dbReference>
<evidence type="ECO:0000256" key="3">
    <source>
        <dbReference type="ARBA" id="ARBA00023136"/>
    </source>
</evidence>
<sequence length="670" mass="74366">MKNKKSLAIASGIAIVVLAVGGYLFYQHQREVKAQNAREDVINKFVSILNEQDFEDLSVILDKDSLKKIDFSTDEVIEKYKNVYGGITASNVKLSNLKFDGKNKDKFTYTLNMNTSLGQLKDLKYSGQVTFMDGKNAKINWTPSLIFPKMSGKDKVSVSVKEAERGTIYDRNNQPLAVNSTLYQLGVVPEALGDGEEKNKRIAEISSKYDIPVKNIESAISQSWVQPQYFVPLKTYSVEPSELPKGATITKVNGRYYPLKEAAAQLIGYVGQITKEDIDKNPSLSSEGVIGRTGLEMTYDRELRGKDGGKIQILDENDEEKETLIESNKENGQDIKLTIDSRVQDVAYKTLDNNPGSSVVSEPKTGDLLALVSSPSFDPNKFATGISSEEYKTYADDENLPFISRFATRYAPGSTFKTITGVVGLDNGTIDPNEDISISGLKWQKDDSWGSYQVTRVQEHDPVNLKQAYMYSDNIYFAQAGLKMGEDKFRAGLNKFIFGEELDLPIAMKPAQISNEKKFDSDILLADTAYGQGQLLISPIEQATMYSIFPNEGTLVYPKLLLDTQVKTKKDVASAKSISIINQDLQDVVTDPTAFGYRLNDLGFPIAAKTGTAEIKMKQDEKGKENSFLLAYDAQNQKYLVVTLFEGSNNGITAISTADNLLNYLHENIK</sequence>
<dbReference type="GO" id="GO:0071972">
    <property type="term" value="F:peptidoglycan L,D-transpeptidase activity"/>
    <property type="evidence" value="ECO:0007669"/>
    <property type="project" value="TreeGrafter"/>
</dbReference>
<evidence type="ECO:0000313" key="8">
    <source>
        <dbReference type="EMBL" id="OFI50542.1"/>
    </source>
</evidence>